<protein>
    <submittedName>
        <fullName evidence="7">Major Facilitator Superfamily protein</fullName>
    </submittedName>
</protein>
<name>A0A1I2HZH8_9ACTN</name>
<evidence type="ECO:0000256" key="3">
    <source>
        <dbReference type="ARBA" id="ARBA00022692"/>
    </source>
</evidence>
<evidence type="ECO:0000313" key="8">
    <source>
        <dbReference type="Proteomes" id="UP000199645"/>
    </source>
</evidence>
<feature type="transmembrane region" description="Helical" evidence="6">
    <location>
        <begin position="53"/>
        <end position="77"/>
    </location>
</feature>
<gene>
    <name evidence="7" type="ORF">SAMN05421541_109134</name>
</gene>
<dbReference type="SUPFAM" id="SSF103473">
    <property type="entry name" value="MFS general substrate transporter"/>
    <property type="match status" value="1"/>
</dbReference>
<evidence type="ECO:0000313" key="7">
    <source>
        <dbReference type="EMBL" id="SFF35372.1"/>
    </source>
</evidence>
<keyword evidence="8" id="KW-1185">Reference proteome</keyword>
<reference evidence="7 8" key="1">
    <citation type="submission" date="2016-10" db="EMBL/GenBank/DDBJ databases">
        <authorList>
            <person name="de Groot N.N."/>
        </authorList>
    </citation>
    <scope>NUCLEOTIDE SEQUENCE [LARGE SCALE GENOMIC DNA]</scope>
    <source>
        <strain evidence="7 8">DSM 43019</strain>
    </source>
</reference>
<dbReference type="Proteomes" id="UP000199645">
    <property type="component" value="Unassembled WGS sequence"/>
</dbReference>
<dbReference type="EMBL" id="FONV01000009">
    <property type="protein sequence ID" value="SFF35372.1"/>
    <property type="molecule type" value="Genomic_DNA"/>
</dbReference>
<evidence type="ECO:0000256" key="5">
    <source>
        <dbReference type="ARBA" id="ARBA00023136"/>
    </source>
</evidence>
<dbReference type="Gene3D" id="1.20.1250.20">
    <property type="entry name" value="MFS general substrate transporter like domains"/>
    <property type="match status" value="1"/>
</dbReference>
<dbReference type="GO" id="GO:0005886">
    <property type="term" value="C:plasma membrane"/>
    <property type="evidence" value="ECO:0007669"/>
    <property type="project" value="UniProtKB-SubCell"/>
</dbReference>
<evidence type="ECO:0000256" key="6">
    <source>
        <dbReference type="SAM" id="Phobius"/>
    </source>
</evidence>
<dbReference type="GO" id="GO:0022857">
    <property type="term" value="F:transmembrane transporter activity"/>
    <property type="evidence" value="ECO:0007669"/>
    <property type="project" value="InterPro"/>
</dbReference>
<dbReference type="STRING" id="35752.SAMN05421541_109134"/>
<dbReference type="AlphaFoldDB" id="A0A1I2HZH8"/>
<keyword evidence="2" id="KW-1003">Cell membrane</keyword>
<feature type="transmembrane region" description="Helical" evidence="6">
    <location>
        <begin position="27"/>
        <end position="47"/>
    </location>
</feature>
<feature type="transmembrane region" description="Helical" evidence="6">
    <location>
        <begin position="117"/>
        <end position="139"/>
    </location>
</feature>
<keyword evidence="3 6" id="KW-0812">Transmembrane</keyword>
<dbReference type="InterPro" id="IPR036259">
    <property type="entry name" value="MFS_trans_sf"/>
</dbReference>
<keyword evidence="4 6" id="KW-1133">Transmembrane helix</keyword>
<evidence type="ECO:0000256" key="1">
    <source>
        <dbReference type="ARBA" id="ARBA00004651"/>
    </source>
</evidence>
<keyword evidence="5 6" id="KW-0472">Membrane</keyword>
<organism evidence="7 8">
    <name type="scientific">Actinoplanes philippinensis</name>
    <dbReference type="NCBI Taxonomy" id="35752"/>
    <lineage>
        <taxon>Bacteria</taxon>
        <taxon>Bacillati</taxon>
        <taxon>Actinomycetota</taxon>
        <taxon>Actinomycetes</taxon>
        <taxon>Micromonosporales</taxon>
        <taxon>Micromonosporaceae</taxon>
        <taxon>Actinoplanes</taxon>
    </lineage>
</organism>
<evidence type="ECO:0000256" key="2">
    <source>
        <dbReference type="ARBA" id="ARBA00022475"/>
    </source>
</evidence>
<sequence>MAAQAVGGIAGGLLTTVFGHRFAPRRLLGYGAVAFGLLDLALFLYPLAGPSPWPAVVIMAVAGLPGACTLAGLMTVFQTATGDSHRGRVYAALVVLESAAKPAATVAAGTLAEHAGIVAVLTVQGTGYCLAGLLILTLLPGTVTAARDAAAAVDGGCR</sequence>
<dbReference type="InterPro" id="IPR011701">
    <property type="entry name" value="MFS"/>
</dbReference>
<evidence type="ECO:0000256" key="4">
    <source>
        <dbReference type="ARBA" id="ARBA00022989"/>
    </source>
</evidence>
<proteinExistence type="predicted"/>
<dbReference type="PANTHER" id="PTHR23513">
    <property type="entry name" value="INTEGRAL MEMBRANE EFFLUX PROTEIN-RELATED"/>
    <property type="match status" value="1"/>
</dbReference>
<comment type="subcellular location">
    <subcellularLocation>
        <location evidence="1">Cell membrane</location>
        <topology evidence="1">Multi-pass membrane protein</topology>
    </subcellularLocation>
</comment>
<accession>A0A1I2HZH8</accession>
<dbReference type="PANTHER" id="PTHR23513:SF6">
    <property type="entry name" value="MAJOR FACILITATOR SUPERFAMILY ASSOCIATED DOMAIN-CONTAINING PROTEIN"/>
    <property type="match status" value="1"/>
</dbReference>
<dbReference type="Pfam" id="PF07690">
    <property type="entry name" value="MFS_1"/>
    <property type="match status" value="1"/>
</dbReference>
<feature type="transmembrane region" description="Helical" evidence="6">
    <location>
        <begin position="89"/>
        <end position="111"/>
    </location>
</feature>